<feature type="chain" id="PRO_5047230927" description="Cache domain-containing protein" evidence="1">
    <location>
        <begin position="30"/>
        <end position="199"/>
    </location>
</feature>
<organism evidence="2 3">
    <name type="scientific">Limnobacter profundi</name>
    <dbReference type="NCBI Taxonomy" id="2732163"/>
    <lineage>
        <taxon>Bacteria</taxon>
        <taxon>Pseudomonadati</taxon>
        <taxon>Pseudomonadota</taxon>
        <taxon>Betaproteobacteria</taxon>
        <taxon>Burkholderiales</taxon>
        <taxon>Burkholderiaceae</taxon>
        <taxon>Limnobacter</taxon>
    </lineage>
</organism>
<keyword evidence="1" id="KW-0732">Signal</keyword>
<dbReference type="RefSeq" id="WP_171101295.1">
    <property type="nucleotide sequence ID" value="NZ_CP053084.1"/>
</dbReference>
<dbReference type="Proteomes" id="UP000501130">
    <property type="component" value="Chromosome"/>
</dbReference>
<sequence length="199" mass="22381">MDKYNVKFGCRRSWLNLGLLFTAFFLANANAYAFCAGTLIKEIKALANKPEVIEAVKASNARQLGKERIMELDERWIKLKGRLPEADQIMNSKVSALLTAAMNKQSYFKEAILTGNQGETVAMNMVTTDYWQGDEEKFTAIFDTNLPSRKPDSHISRARWDDSTKAMIAQVSVPVYDGDYMIGTLTVGVDLKRVPHPNH</sequence>
<feature type="signal peptide" evidence="1">
    <location>
        <begin position="1"/>
        <end position="29"/>
    </location>
</feature>
<evidence type="ECO:0008006" key="4">
    <source>
        <dbReference type="Google" id="ProtNLM"/>
    </source>
</evidence>
<dbReference type="EMBL" id="CP053084">
    <property type="protein sequence ID" value="QJR30995.1"/>
    <property type="molecule type" value="Genomic_DNA"/>
</dbReference>
<proteinExistence type="predicted"/>
<evidence type="ECO:0000256" key="1">
    <source>
        <dbReference type="SAM" id="SignalP"/>
    </source>
</evidence>
<evidence type="ECO:0000313" key="3">
    <source>
        <dbReference type="Proteomes" id="UP000501130"/>
    </source>
</evidence>
<accession>A0ABX6NAR5</accession>
<reference evidence="2 3" key="1">
    <citation type="submission" date="2020-05" db="EMBL/GenBank/DDBJ databases">
        <title>Compete genome of Limnobacter sp. SAORIC-580.</title>
        <authorList>
            <person name="Song J."/>
            <person name="Cho J.-C."/>
        </authorList>
    </citation>
    <scope>NUCLEOTIDE SEQUENCE [LARGE SCALE GENOMIC DNA]</scope>
    <source>
        <strain evidence="2 3">SAORIC-580</strain>
    </source>
</reference>
<name>A0ABX6NAR5_9BURK</name>
<gene>
    <name evidence="2" type="ORF">HKT17_15445</name>
</gene>
<keyword evidence="3" id="KW-1185">Reference proteome</keyword>
<protein>
    <recommendedName>
        <fullName evidence="4">Cache domain-containing protein</fullName>
    </recommendedName>
</protein>
<evidence type="ECO:0000313" key="2">
    <source>
        <dbReference type="EMBL" id="QJR30995.1"/>
    </source>
</evidence>